<accession>A0A949JXY9</accession>
<gene>
    <name evidence="5" type="primary">rpiB</name>
    <name evidence="5" type="ORF">KTH89_08865</name>
</gene>
<evidence type="ECO:0000256" key="4">
    <source>
        <dbReference type="PIRSR" id="PIRSR005384-2"/>
    </source>
</evidence>
<feature type="binding site" evidence="4">
    <location>
        <begin position="7"/>
        <end position="8"/>
    </location>
    <ligand>
        <name>D-ribulose 5-phosphate</name>
        <dbReference type="ChEBI" id="CHEBI:58121"/>
    </ligand>
</feature>
<feature type="binding site" evidence="4">
    <location>
        <position position="131"/>
    </location>
    <ligand>
        <name>D-ribulose 5-phosphate</name>
        <dbReference type="ChEBI" id="CHEBI:58121"/>
    </ligand>
</feature>
<sequence length="151" mass="16530">MIALASDHVGIELKRSIMEYLDEKGYAYVDYGTYDTVRCNYPEYALKAANAVANQECDRGILCCGTGVGISIAANKVKGIRCVVCSDPYSALLSRQHNDSNMLAMGSRVVGKDLALMILECWLNGEYEGGRHAVRVREISQIETTGEIEGI</sequence>
<evidence type="ECO:0000256" key="1">
    <source>
        <dbReference type="ARBA" id="ARBA00008754"/>
    </source>
</evidence>
<dbReference type="PIRSF" id="PIRSF005384">
    <property type="entry name" value="RpiB_LacA_B"/>
    <property type="match status" value="1"/>
</dbReference>
<evidence type="ECO:0000313" key="6">
    <source>
        <dbReference type="Proteomes" id="UP000712157"/>
    </source>
</evidence>
<proteinExistence type="inferred from homology"/>
<dbReference type="NCBIfam" id="TIGR00689">
    <property type="entry name" value="rpiB_lacA_lacB"/>
    <property type="match status" value="1"/>
</dbReference>
<evidence type="ECO:0000256" key="2">
    <source>
        <dbReference type="ARBA" id="ARBA00023235"/>
    </source>
</evidence>
<feature type="binding site" evidence="4">
    <location>
        <position position="135"/>
    </location>
    <ligand>
        <name>D-ribulose 5-phosphate</name>
        <dbReference type="ChEBI" id="CHEBI:58121"/>
    </ligand>
</feature>
<dbReference type="InterPro" id="IPR003500">
    <property type="entry name" value="RpiB_LacA_LacB"/>
</dbReference>
<keyword evidence="6" id="KW-1185">Reference proteome</keyword>
<dbReference type="EC" id="5.3.1.6" evidence="5"/>
<evidence type="ECO:0000313" key="5">
    <source>
        <dbReference type="EMBL" id="MBU9736649.1"/>
    </source>
</evidence>
<feature type="binding site" evidence="4">
    <location>
        <position position="98"/>
    </location>
    <ligand>
        <name>D-ribulose 5-phosphate</name>
        <dbReference type="ChEBI" id="CHEBI:58121"/>
    </ligand>
</feature>
<dbReference type="InterPro" id="IPR036569">
    <property type="entry name" value="RpiB_LacA_LacB_sf"/>
</dbReference>
<dbReference type="Gene3D" id="3.40.1400.10">
    <property type="entry name" value="Sugar-phosphate isomerase, RpiB/LacA/LacB"/>
    <property type="match status" value="1"/>
</dbReference>
<feature type="active site" description="Proton acceptor" evidence="3">
    <location>
        <position position="64"/>
    </location>
</feature>
<feature type="binding site" evidence="4">
    <location>
        <begin position="65"/>
        <end position="69"/>
    </location>
    <ligand>
        <name>D-ribulose 5-phosphate</name>
        <dbReference type="ChEBI" id="CHEBI:58121"/>
    </ligand>
</feature>
<name>A0A949JXY9_9FIRM</name>
<dbReference type="NCBIfam" id="TIGR01120">
    <property type="entry name" value="rpiB"/>
    <property type="match status" value="1"/>
</dbReference>
<organism evidence="5 6">
    <name type="scientific">Diplocloster agilis</name>
    <dbReference type="NCBI Taxonomy" id="2850323"/>
    <lineage>
        <taxon>Bacteria</taxon>
        <taxon>Bacillati</taxon>
        <taxon>Bacillota</taxon>
        <taxon>Clostridia</taxon>
        <taxon>Lachnospirales</taxon>
        <taxon>Lachnospiraceae</taxon>
        <taxon>Diplocloster</taxon>
    </lineage>
</organism>
<comment type="caution">
    <text evidence="5">The sequence shown here is derived from an EMBL/GenBank/DDBJ whole genome shotgun (WGS) entry which is preliminary data.</text>
</comment>
<reference evidence="5" key="1">
    <citation type="submission" date="2021-06" db="EMBL/GenBank/DDBJ databases">
        <title>Description of novel taxa of the family Lachnospiraceae.</title>
        <authorList>
            <person name="Chaplin A.V."/>
            <person name="Sokolova S.R."/>
            <person name="Pikina A.P."/>
            <person name="Korzhanova M."/>
            <person name="Belova V."/>
            <person name="Korostin D."/>
            <person name="Efimov B.A."/>
        </authorList>
    </citation>
    <scope>NUCLEOTIDE SEQUENCE</scope>
    <source>
        <strain evidence="5">ASD5720</strain>
    </source>
</reference>
<dbReference type="PANTHER" id="PTHR30345">
    <property type="entry name" value="RIBOSE-5-PHOSPHATE ISOMERASE B"/>
    <property type="match status" value="1"/>
</dbReference>
<comment type="similarity">
    <text evidence="1">Belongs to the LacAB/RpiB family.</text>
</comment>
<keyword evidence="2 5" id="KW-0413">Isomerase</keyword>
<dbReference type="PANTHER" id="PTHR30345:SF0">
    <property type="entry name" value="DNA DAMAGE-REPAIR_TOLERATION PROTEIN DRT102"/>
    <property type="match status" value="1"/>
</dbReference>
<dbReference type="RefSeq" id="WP_158345603.1">
    <property type="nucleotide sequence ID" value="NZ_JAHQCW010000012.1"/>
</dbReference>
<dbReference type="InterPro" id="IPR004785">
    <property type="entry name" value="RpiB"/>
</dbReference>
<protein>
    <submittedName>
        <fullName evidence="5">Ribose 5-phosphate isomerase B</fullName>
        <ecNumber evidence="5">5.3.1.6</ecNumber>
    </submittedName>
</protein>
<evidence type="ECO:0000256" key="3">
    <source>
        <dbReference type="PIRSR" id="PIRSR005384-1"/>
    </source>
</evidence>
<dbReference type="GO" id="GO:0019316">
    <property type="term" value="P:D-allose catabolic process"/>
    <property type="evidence" value="ECO:0007669"/>
    <property type="project" value="TreeGrafter"/>
</dbReference>
<dbReference type="GO" id="GO:0009052">
    <property type="term" value="P:pentose-phosphate shunt, non-oxidative branch"/>
    <property type="evidence" value="ECO:0007669"/>
    <property type="project" value="TreeGrafter"/>
</dbReference>
<dbReference type="EMBL" id="JAHQCW010000012">
    <property type="protein sequence ID" value="MBU9736649.1"/>
    <property type="molecule type" value="Genomic_DNA"/>
</dbReference>
<dbReference type="Pfam" id="PF02502">
    <property type="entry name" value="LacAB_rpiB"/>
    <property type="match status" value="1"/>
</dbReference>
<dbReference type="SUPFAM" id="SSF89623">
    <property type="entry name" value="Ribose/Galactose isomerase RpiB/AlsB"/>
    <property type="match status" value="1"/>
</dbReference>
<dbReference type="Proteomes" id="UP000712157">
    <property type="component" value="Unassembled WGS sequence"/>
</dbReference>
<dbReference type="NCBIfam" id="NF004051">
    <property type="entry name" value="PRK05571.1"/>
    <property type="match status" value="1"/>
</dbReference>
<feature type="binding site" evidence="4">
    <location>
        <position position="108"/>
    </location>
    <ligand>
        <name>D-ribulose 5-phosphate</name>
        <dbReference type="ChEBI" id="CHEBI:58121"/>
    </ligand>
</feature>
<dbReference type="AlphaFoldDB" id="A0A949JXY9"/>
<feature type="active site" description="Proton donor" evidence="3">
    <location>
        <position position="97"/>
    </location>
</feature>
<dbReference type="GO" id="GO:0004751">
    <property type="term" value="F:ribose-5-phosphate isomerase activity"/>
    <property type="evidence" value="ECO:0007669"/>
    <property type="project" value="UniProtKB-EC"/>
</dbReference>